<gene>
    <name evidence="1" type="ORF">WICPIJ_003907</name>
</gene>
<dbReference type="OrthoDB" id="10632186at2759"/>
<reference evidence="1" key="1">
    <citation type="journal article" date="2021" name="Open Biol.">
        <title>Shared evolutionary footprints suggest mitochondrial oxidative damage underlies multiple complex I losses in fungi.</title>
        <authorList>
            <person name="Schikora-Tamarit M.A."/>
            <person name="Marcet-Houben M."/>
            <person name="Nosek J."/>
            <person name="Gabaldon T."/>
        </authorList>
    </citation>
    <scope>NUCLEOTIDE SEQUENCE</scope>
    <source>
        <strain evidence="1">CBS2887</strain>
    </source>
</reference>
<reference evidence="1" key="2">
    <citation type="submission" date="2021-01" db="EMBL/GenBank/DDBJ databases">
        <authorList>
            <person name="Schikora-Tamarit M.A."/>
        </authorList>
    </citation>
    <scope>NUCLEOTIDE SEQUENCE</scope>
    <source>
        <strain evidence="1">CBS2887</strain>
    </source>
</reference>
<evidence type="ECO:0000313" key="1">
    <source>
        <dbReference type="EMBL" id="KAH3685140.1"/>
    </source>
</evidence>
<protein>
    <submittedName>
        <fullName evidence="1">Uncharacterized protein</fullName>
    </submittedName>
</protein>
<proteinExistence type="predicted"/>
<name>A0A9P8Q8S0_WICPI</name>
<dbReference type="EMBL" id="JAEUBG010002137">
    <property type="protein sequence ID" value="KAH3685140.1"/>
    <property type="molecule type" value="Genomic_DNA"/>
</dbReference>
<accession>A0A9P8Q8S0</accession>
<dbReference type="AlphaFoldDB" id="A0A9P8Q8S0"/>
<evidence type="ECO:0000313" key="2">
    <source>
        <dbReference type="Proteomes" id="UP000774326"/>
    </source>
</evidence>
<comment type="caution">
    <text evidence="1">The sequence shown here is derived from an EMBL/GenBank/DDBJ whole genome shotgun (WGS) entry which is preliminary data.</text>
</comment>
<organism evidence="1 2">
    <name type="scientific">Wickerhamomyces pijperi</name>
    <name type="common">Yeast</name>
    <name type="synonym">Pichia pijperi</name>
    <dbReference type="NCBI Taxonomy" id="599730"/>
    <lineage>
        <taxon>Eukaryota</taxon>
        <taxon>Fungi</taxon>
        <taxon>Dikarya</taxon>
        <taxon>Ascomycota</taxon>
        <taxon>Saccharomycotina</taxon>
        <taxon>Saccharomycetes</taxon>
        <taxon>Phaffomycetales</taxon>
        <taxon>Wickerhamomycetaceae</taxon>
        <taxon>Wickerhamomyces</taxon>
    </lineage>
</organism>
<keyword evidence="2" id="KW-1185">Reference proteome</keyword>
<sequence length="172" mass="18180">MVKVPTRWSKLSRDEAELMFDGSDGYVSDGLREFDSCNGANLEDVSCLPVRPRPDSNVFLGRVSVLRGDVGGLLDGIEDCGGSFFFNPDMEFEVAVAVADVVAVGLVIDFLFAASEEAPPVEDLIVPVGLAANLEFGAGSGFGLGADVLALTSADSKASWIFFFLISSTDSK</sequence>
<dbReference type="Proteomes" id="UP000774326">
    <property type="component" value="Unassembled WGS sequence"/>
</dbReference>